<organism evidence="5 6">
    <name type="scientific">Sphingobacterium thalpophilum</name>
    <dbReference type="NCBI Taxonomy" id="259"/>
    <lineage>
        <taxon>Bacteria</taxon>
        <taxon>Pseudomonadati</taxon>
        <taxon>Bacteroidota</taxon>
        <taxon>Sphingobacteriia</taxon>
        <taxon>Sphingobacteriales</taxon>
        <taxon>Sphingobacteriaceae</taxon>
        <taxon>Sphingobacterium</taxon>
    </lineage>
</organism>
<dbReference type="InterPro" id="IPR051685">
    <property type="entry name" value="Ycf3/AcsC/BcsC/TPR_MFPF"/>
</dbReference>
<evidence type="ECO:0000313" key="6">
    <source>
        <dbReference type="Proteomes" id="UP001566204"/>
    </source>
</evidence>
<keyword evidence="6" id="KW-1185">Reference proteome</keyword>
<dbReference type="Pfam" id="PF19413">
    <property type="entry name" value="YaiO"/>
    <property type="match status" value="1"/>
</dbReference>
<dbReference type="Pfam" id="PF13432">
    <property type="entry name" value="TPR_16"/>
    <property type="match status" value="1"/>
</dbReference>
<feature type="signal peptide" evidence="3">
    <location>
        <begin position="1"/>
        <end position="26"/>
    </location>
</feature>
<comment type="caution">
    <text evidence="5">The sequence shown here is derived from an EMBL/GenBank/DDBJ whole genome shotgun (WGS) entry which is preliminary data.</text>
</comment>
<evidence type="ECO:0000256" key="1">
    <source>
        <dbReference type="ARBA" id="ARBA00022737"/>
    </source>
</evidence>
<dbReference type="Proteomes" id="UP001566204">
    <property type="component" value="Unassembled WGS sequence"/>
</dbReference>
<evidence type="ECO:0000259" key="4">
    <source>
        <dbReference type="Pfam" id="PF19413"/>
    </source>
</evidence>
<dbReference type="RefSeq" id="WP_370482115.1">
    <property type="nucleotide sequence ID" value="NZ_JBEOQA010000001.1"/>
</dbReference>
<gene>
    <name evidence="5" type="ORF">ABTW24_08895</name>
</gene>
<accession>A0ABV4HB48</accession>
<proteinExistence type="predicted"/>
<dbReference type="InterPro" id="IPR030887">
    <property type="entry name" value="Beta-barrel_YaiO"/>
</dbReference>
<dbReference type="PANTHER" id="PTHR44943">
    <property type="entry name" value="CELLULOSE SYNTHASE OPERON PROTEIN C"/>
    <property type="match status" value="1"/>
</dbReference>
<evidence type="ECO:0000313" key="5">
    <source>
        <dbReference type="EMBL" id="MEZ0451709.1"/>
    </source>
</evidence>
<dbReference type="NCBIfam" id="TIGR04390">
    <property type="entry name" value="OMP_YaiO_dom"/>
    <property type="match status" value="1"/>
</dbReference>
<feature type="domain" description="YaiO beta-barrel" evidence="4">
    <location>
        <begin position="697"/>
        <end position="872"/>
    </location>
</feature>
<evidence type="ECO:0000256" key="2">
    <source>
        <dbReference type="ARBA" id="ARBA00022803"/>
    </source>
</evidence>
<reference evidence="5 6" key="1">
    <citation type="submission" date="2024-06" db="EMBL/GenBank/DDBJ databases">
        <title>Soil Sphingobacterium thalpophilum.</title>
        <authorList>
            <person name="Yang J."/>
            <person name="Li J."/>
        </authorList>
    </citation>
    <scope>NUCLEOTIDE SEQUENCE [LARGE SCALE GENOMIC DNA]</scope>
    <source>
        <strain evidence="5 6">22g91tb</strain>
    </source>
</reference>
<dbReference type="PANTHER" id="PTHR44943:SF8">
    <property type="entry name" value="TPR REPEAT-CONTAINING PROTEIN MJ0263"/>
    <property type="match status" value="1"/>
</dbReference>
<dbReference type="SUPFAM" id="SSF48452">
    <property type="entry name" value="TPR-like"/>
    <property type="match status" value="3"/>
</dbReference>
<dbReference type="EMBL" id="JBEOQB010000002">
    <property type="protein sequence ID" value="MEZ0451709.1"/>
    <property type="molecule type" value="Genomic_DNA"/>
</dbReference>
<dbReference type="Gene3D" id="1.25.40.10">
    <property type="entry name" value="Tetratricopeptide repeat domain"/>
    <property type="match status" value="3"/>
</dbReference>
<keyword evidence="3" id="KW-0732">Signal</keyword>
<name>A0ABV4HB48_9SPHI</name>
<sequence length="939" mass="108652">MFKNIHKTKLFLTLSASIYFTQAVHAQRATTTIDRNETAYEINELYKQGKWEAGKKIADDVLRKNPEDSDMRMLVGKYYIHRKDYDRARYELVKSLKSAPANVESKHMLVTVETETQRYSSAICYVNELLEVNPYWKGLWRKKIELYRHMGNHVEADRLLKRISQIYPEDSELKKDREYMAEQRYLQVKKEGKLDQSIEAIKKMVDERPLQYWNYTPLIDSYIKAGDFANALVYTERAINQFPASDHFFQKKITILEREQRYAEILSLLDARIKKGQGNQALWKQQYRYFLTESARNARNNDPAALYGKLFAESPKNKEAFNYVFNDLLAKEQYEEALAVLKKYKSHVGSTKQNDMMELMVYKRMGNSSKVVTLTKDFFNKYPGDTELRESFVGISLQEARDNMQDSNVAEAILDWQEAIRYGDAAAIRVAKRGLFNAYMTSGRYKEAMSSLTDLLAGDPDNPDLLLKKSDIFLKQGDYERAMDVYEQVLAKASPENRPYFVAGYGEMIAPIVRTMREEYRLPEARQLVKRWLVIDPASQEALLNMINISTMLKDQEAMYHYAQIAGEQHDDPVFKIKLAEAMNHQARQIPQSWKMLHEQVQKSPYHQPLVNTYLSTTELYAKQLLNEKNHEEALTVIDSGLVYKDNKDLRYMKGLAYEGLRKFDSAYYYQKFYEPSLIELDDFKAHLRALAQKSDQNYVAISHLRARFGDDNRITSISSFEYGRLQQGGSAYVGRIHYAGREEGKGIQGQLEWSRPWSTAFATRIDIALANKYFAKLAVNASGFYEWKPGWEAELGLGYRRFFSGQQLYNLSLGLTKDLEDFRLGAKWSNYLLDSEGERIYLYSLVAKGQYFMNNRKNYLLATASIGSAPDADLLNNQLYNSFNVFNAMVGAGIGRSFSRHVSGSVIGTWYNFQTDGAANGNNYKNLYNLYVQLHVSF</sequence>
<feature type="chain" id="PRO_5045060712" evidence="3">
    <location>
        <begin position="27"/>
        <end position="939"/>
    </location>
</feature>
<dbReference type="InterPro" id="IPR011990">
    <property type="entry name" value="TPR-like_helical_dom_sf"/>
</dbReference>
<dbReference type="Pfam" id="PF14559">
    <property type="entry name" value="TPR_19"/>
    <property type="match status" value="1"/>
</dbReference>
<keyword evidence="1" id="KW-0677">Repeat</keyword>
<keyword evidence="2" id="KW-0802">TPR repeat</keyword>
<evidence type="ECO:0000256" key="3">
    <source>
        <dbReference type="SAM" id="SignalP"/>
    </source>
</evidence>
<protein>
    <submittedName>
        <fullName evidence="5">Tetratricopeptide repeat protein</fullName>
    </submittedName>
</protein>